<dbReference type="EMBL" id="BAAFSV010000005">
    <property type="protein sequence ID" value="GAB1319447.1"/>
    <property type="molecule type" value="Genomic_DNA"/>
</dbReference>
<keyword evidence="1" id="KW-0732">Signal</keyword>
<gene>
    <name evidence="2" type="ORF">MFIFM68171_09657</name>
</gene>
<feature type="chain" id="PRO_5046181127" evidence="1">
    <location>
        <begin position="20"/>
        <end position="127"/>
    </location>
</feature>
<evidence type="ECO:0000313" key="2">
    <source>
        <dbReference type="EMBL" id="GAB1319447.1"/>
    </source>
</evidence>
<name>A0ABQ0GNZ1_9PEZI</name>
<sequence>MKVWLVPSVLAALSGFASSSPVENLHAAEEPTLMKRASGSLSAWTGSGNGCSGTPGFTWQNPGQNQCIQFVSGNGQSKIVQRLSWSGQACQVYGYGATGCNSDQQATAFGSDLCFNNVLFLSFKVVC</sequence>
<protein>
    <submittedName>
        <fullName evidence="2">Uncharacterized protein</fullName>
    </submittedName>
</protein>
<feature type="signal peptide" evidence="1">
    <location>
        <begin position="1"/>
        <end position="19"/>
    </location>
</feature>
<reference evidence="2 3" key="1">
    <citation type="submission" date="2024-09" db="EMBL/GenBank/DDBJ databases">
        <title>Itraconazole resistance in Madurella fahalii resulting from another homologue of gene encoding cytochrome P450 14-alpha sterol demethylase (CYP51).</title>
        <authorList>
            <person name="Yoshioka I."/>
            <person name="Fahal A.H."/>
            <person name="Kaneko S."/>
            <person name="Yaguchi T."/>
        </authorList>
    </citation>
    <scope>NUCLEOTIDE SEQUENCE [LARGE SCALE GENOMIC DNA]</scope>
    <source>
        <strain evidence="2 3">IFM 68171</strain>
    </source>
</reference>
<evidence type="ECO:0000256" key="1">
    <source>
        <dbReference type="SAM" id="SignalP"/>
    </source>
</evidence>
<dbReference type="Proteomes" id="UP001628179">
    <property type="component" value="Unassembled WGS sequence"/>
</dbReference>
<evidence type="ECO:0000313" key="3">
    <source>
        <dbReference type="Proteomes" id="UP001628179"/>
    </source>
</evidence>
<accession>A0ABQ0GNZ1</accession>
<comment type="caution">
    <text evidence="2">The sequence shown here is derived from an EMBL/GenBank/DDBJ whole genome shotgun (WGS) entry which is preliminary data.</text>
</comment>
<keyword evidence="3" id="KW-1185">Reference proteome</keyword>
<dbReference type="GeneID" id="98180399"/>
<proteinExistence type="predicted"/>
<dbReference type="RefSeq" id="XP_070921177.1">
    <property type="nucleotide sequence ID" value="XM_071065076.1"/>
</dbReference>
<organism evidence="2 3">
    <name type="scientific">Madurella fahalii</name>
    <dbReference type="NCBI Taxonomy" id="1157608"/>
    <lineage>
        <taxon>Eukaryota</taxon>
        <taxon>Fungi</taxon>
        <taxon>Dikarya</taxon>
        <taxon>Ascomycota</taxon>
        <taxon>Pezizomycotina</taxon>
        <taxon>Sordariomycetes</taxon>
        <taxon>Sordariomycetidae</taxon>
        <taxon>Sordariales</taxon>
        <taxon>Sordariales incertae sedis</taxon>
        <taxon>Madurella</taxon>
    </lineage>
</organism>